<evidence type="ECO:0000313" key="1">
    <source>
        <dbReference type="EMBL" id="QKU33856.1"/>
    </source>
</evidence>
<accession>A0A6N1NP31</accession>
<protein>
    <submittedName>
        <fullName evidence="1">Putative ORFan</fullName>
    </submittedName>
</protein>
<dbReference type="GeneID" id="80517155"/>
<dbReference type="KEGG" id="vg:80517155"/>
<sequence>MLILNTAPLEVFGVDDAYFLLCHVSGGASLSLSEQGKKIMHHQIPNVEGNNSKNLLYFT</sequence>
<proteinExistence type="predicted"/>
<organism evidence="1">
    <name type="scientific">Tupanvirus deep ocean</name>
    <dbReference type="NCBI Taxonomy" id="2126984"/>
    <lineage>
        <taxon>Viruses</taxon>
        <taxon>Varidnaviria</taxon>
        <taxon>Bamfordvirae</taxon>
        <taxon>Nucleocytoviricota</taxon>
        <taxon>Megaviricetes</taxon>
        <taxon>Imitervirales</taxon>
        <taxon>Mimiviridae</taxon>
        <taxon>Megamimivirinae</taxon>
        <taxon>Tupanvirus</taxon>
        <taxon>Tupanvirus altamarinense</taxon>
    </lineage>
</organism>
<name>A0A6N1NP31_9VIRU</name>
<dbReference type="EMBL" id="MF405918">
    <property type="protein sequence ID" value="QKU33856.1"/>
    <property type="molecule type" value="Genomic_DNA"/>
</dbReference>
<dbReference type="RefSeq" id="YP_010780464.1">
    <property type="nucleotide sequence ID" value="NC_075038.1"/>
</dbReference>
<reference evidence="1" key="2">
    <citation type="journal article" date="2018" name="Nat. Commun.">
        <title>Tailed giant Tupanvirus possesses the most complete translational apparatus of the known virosphere.</title>
        <authorList>
            <person name="Abrahao J."/>
            <person name="Silva L."/>
            <person name="Silva L.S."/>
            <person name="Khalil J.Y.B."/>
            <person name="Rodrigues R."/>
            <person name="Arantes T."/>
            <person name="Assis F."/>
            <person name="Boratto P."/>
            <person name="Andrade M."/>
            <person name="Kroon E.G."/>
            <person name="Ribeiro B."/>
            <person name="Bergier I."/>
            <person name="Seligmann H."/>
            <person name="Ghigo E."/>
            <person name="Colson P."/>
            <person name="Levasseur A."/>
            <person name="Kroemer G."/>
            <person name="Raoult D."/>
            <person name="La Scola B."/>
        </authorList>
    </citation>
    <scope>NUCLEOTIDE SEQUENCE [LARGE SCALE GENOMIC DNA]</scope>
    <source>
        <strain evidence="1">Deep ocean</strain>
    </source>
</reference>
<reference evidence="1" key="1">
    <citation type="submission" date="2017-06" db="EMBL/GenBank/DDBJ databases">
        <authorList>
            <person name="Assis F.L."/>
            <person name="Abrahao J.S."/>
            <person name="Silva L."/>
            <person name="Khalil J.B."/>
            <person name="Rodrigues R."/>
            <person name="Silva L.S."/>
            <person name="Boratto P."/>
            <person name="Andrade M."/>
            <person name="Kroon E.G."/>
            <person name="Ribeiro B."/>
            <person name="Bergier I."/>
            <person name="Seligmann H."/>
            <person name="Ghigo E."/>
            <person name="Colson P."/>
            <person name="Levasseur A."/>
            <person name="Raoult D."/>
            <person name="Scola B.L."/>
        </authorList>
    </citation>
    <scope>NUCLEOTIDE SEQUENCE</scope>
    <source>
        <strain evidence="1">Deep ocean</strain>
    </source>
</reference>